<sequence length="121" mass="13198">MQAILRDLNQACHDINASALISNDGLVIASILPATIDEDALGSMTAALLSISVRSSKNLSKSVLEQVIIKNTSGYIIISQVNEEMALTVLAEQHADLNRITQACQHWLTQQNTTFLFEPAY</sequence>
<protein>
    <recommendedName>
        <fullName evidence="1">Roadblock/LAMTOR2 domain-containing protein</fullName>
    </recommendedName>
</protein>
<dbReference type="InterPro" id="IPR004942">
    <property type="entry name" value="Roadblock/LAMTOR2_dom"/>
</dbReference>
<dbReference type="InterPro" id="IPR053141">
    <property type="entry name" value="Mycobact_SerProt_Inhib_Rv3364c"/>
</dbReference>
<dbReference type="Proteomes" id="UP000033684">
    <property type="component" value="Unassembled WGS sequence"/>
</dbReference>
<reference evidence="3" key="1">
    <citation type="submission" date="2015-03" db="EMBL/GenBank/DDBJ databases">
        <title>Draft genome sequence of a novel methanotroph (Sn10-6) isolated from flooded ricefield rhizosphere in India.</title>
        <authorList>
            <person name="Pandit P.S."/>
            <person name="Pore S.D."/>
            <person name="Arora P."/>
            <person name="Kapse N.G."/>
            <person name="Dhakephalkar P.K."/>
            <person name="Rahalkar M.C."/>
        </authorList>
    </citation>
    <scope>NUCLEOTIDE SEQUENCE [LARGE SCALE GENOMIC DNA]</scope>
    <source>
        <strain evidence="3">Sn10-6</strain>
    </source>
</reference>
<evidence type="ECO:0000313" key="2">
    <source>
        <dbReference type="EMBL" id="KJV05540.1"/>
    </source>
</evidence>
<accession>A0A0F3IFE1</accession>
<dbReference type="SMART" id="SM00960">
    <property type="entry name" value="Robl_LC7"/>
    <property type="match status" value="1"/>
</dbReference>
<evidence type="ECO:0000313" key="3">
    <source>
        <dbReference type="Proteomes" id="UP000033684"/>
    </source>
</evidence>
<name>A0A0F3IFE1_9GAMM</name>
<dbReference type="RefSeq" id="WP_045780199.1">
    <property type="nucleotide sequence ID" value="NZ_LAJX01000211.1"/>
</dbReference>
<dbReference type="AlphaFoldDB" id="A0A0F3IFE1"/>
<proteinExistence type="predicted"/>
<dbReference type="PANTHER" id="PTHR36222">
    <property type="entry name" value="SERINE PROTEASE INHIBITOR RV3364C"/>
    <property type="match status" value="1"/>
</dbReference>
<feature type="domain" description="Roadblock/LAMTOR2" evidence="1">
    <location>
        <begin position="1"/>
        <end position="91"/>
    </location>
</feature>
<evidence type="ECO:0000259" key="1">
    <source>
        <dbReference type="SMART" id="SM00960"/>
    </source>
</evidence>
<gene>
    <name evidence="2" type="ORF">VZ94_17455</name>
</gene>
<dbReference type="SUPFAM" id="SSF103196">
    <property type="entry name" value="Roadblock/LC7 domain"/>
    <property type="match status" value="1"/>
</dbReference>
<dbReference type="OrthoDB" id="5573637at2"/>
<comment type="caution">
    <text evidence="2">The sequence shown here is derived from an EMBL/GenBank/DDBJ whole genome shotgun (WGS) entry which is preliminary data.</text>
</comment>
<reference evidence="2 3" key="2">
    <citation type="journal article" date="2016" name="Microb. Ecol.">
        <title>Genome Characteristics of a Novel Type I Methanotroph (Sn10-6) Isolated from a Flooded Indian Rice Field.</title>
        <authorList>
            <person name="Rahalkar M.C."/>
            <person name="Pandit P.S."/>
            <person name="Dhakephalkar P.K."/>
            <person name="Pore S."/>
            <person name="Arora P."/>
            <person name="Kapse N."/>
        </authorList>
    </citation>
    <scope>NUCLEOTIDE SEQUENCE [LARGE SCALE GENOMIC DNA]</scope>
    <source>
        <strain evidence="2 3">Sn10-6</strain>
    </source>
</reference>
<organism evidence="2 3">
    <name type="scientific">Methylocucumis oryzae</name>
    <dbReference type="NCBI Taxonomy" id="1632867"/>
    <lineage>
        <taxon>Bacteria</taxon>
        <taxon>Pseudomonadati</taxon>
        <taxon>Pseudomonadota</taxon>
        <taxon>Gammaproteobacteria</taxon>
        <taxon>Methylococcales</taxon>
        <taxon>Methylococcaceae</taxon>
        <taxon>Methylocucumis</taxon>
    </lineage>
</organism>
<dbReference type="Pfam" id="PF03259">
    <property type="entry name" value="Robl_LC7"/>
    <property type="match status" value="1"/>
</dbReference>
<dbReference type="Gene3D" id="3.30.450.30">
    <property type="entry name" value="Dynein light chain 2a, cytoplasmic"/>
    <property type="match status" value="1"/>
</dbReference>
<dbReference type="EMBL" id="LAJX01000211">
    <property type="protein sequence ID" value="KJV05540.1"/>
    <property type="molecule type" value="Genomic_DNA"/>
</dbReference>
<dbReference type="PANTHER" id="PTHR36222:SF1">
    <property type="entry name" value="SERINE PROTEASE INHIBITOR RV3364C"/>
    <property type="match status" value="1"/>
</dbReference>
<keyword evidence="3" id="KW-1185">Reference proteome</keyword>